<dbReference type="GO" id="GO:0090374">
    <property type="term" value="P:oligopeptide export from mitochondrion"/>
    <property type="evidence" value="ECO:0007669"/>
    <property type="project" value="TreeGrafter"/>
</dbReference>
<accession>A0A9N9L375</accession>
<name>A0A9N9L375_9HELO</name>
<dbReference type="OrthoDB" id="6500128at2759"/>
<feature type="domain" description="ABC transporter" evidence="10">
    <location>
        <begin position="1198"/>
        <end position="1434"/>
    </location>
</feature>
<dbReference type="FunFam" id="3.40.50.300:FF:000604">
    <property type="entry name" value="ABC transporter B family member 28"/>
    <property type="match status" value="1"/>
</dbReference>
<keyword evidence="6 9" id="KW-1133">Transmembrane helix</keyword>
<dbReference type="InterPro" id="IPR011527">
    <property type="entry name" value="ABC1_TM_dom"/>
</dbReference>
<dbReference type="Pfam" id="PF00005">
    <property type="entry name" value="ABC_tran"/>
    <property type="match status" value="2"/>
</dbReference>
<dbReference type="PROSITE" id="PS50929">
    <property type="entry name" value="ABC_TM1F"/>
    <property type="match status" value="2"/>
</dbReference>
<evidence type="ECO:0000256" key="7">
    <source>
        <dbReference type="ARBA" id="ARBA00023136"/>
    </source>
</evidence>
<feature type="region of interest" description="Disordered" evidence="8">
    <location>
        <begin position="1"/>
        <end position="40"/>
    </location>
</feature>
<feature type="domain" description="ABC transmembrane type-1" evidence="11">
    <location>
        <begin position="881"/>
        <end position="1165"/>
    </location>
</feature>
<evidence type="ECO:0000256" key="1">
    <source>
        <dbReference type="ARBA" id="ARBA00004141"/>
    </source>
</evidence>
<dbReference type="InterPro" id="IPR017871">
    <property type="entry name" value="ABC_transporter-like_CS"/>
</dbReference>
<feature type="transmembrane region" description="Helical" evidence="9">
    <location>
        <begin position="191"/>
        <end position="211"/>
    </location>
</feature>
<organism evidence="12 13">
    <name type="scientific">Hymenoscyphus fraxineus</name>
    <dbReference type="NCBI Taxonomy" id="746836"/>
    <lineage>
        <taxon>Eukaryota</taxon>
        <taxon>Fungi</taxon>
        <taxon>Dikarya</taxon>
        <taxon>Ascomycota</taxon>
        <taxon>Pezizomycotina</taxon>
        <taxon>Leotiomycetes</taxon>
        <taxon>Helotiales</taxon>
        <taxon>Helotiaceae</taxon>
        <taxon>Hymenoscyphus</taxon>
    </lineage>
</organism>
<feature type="transmembrane region" description="Helical" evidence="9">
    <location>
        <begin position="217"/>
        <end position="238"/>
    </location>
</feature>
<dbReference type="Gene3D" id="3.40.50.300">
    <property type="entry name" value="P-loop containing nucleotide triphosphate hydrolases"/>
    <property type="match status" value="2"/>
</dbReference>
<comment type="caution">
    <text evidence="12">The sequence shown here is derived from an EMBL/GenBank/DDBJ whole genome shotgun (WGS) entry which is preliminary data.</text>
</comment>
<dbReference type="Gene3D" id="1.20.1560.10">
    <property type="entry name" value="ABC transporter type 1, transmembrane domain"/>
    <property type="match status" value="2"/>
</dbReference>
<gene>
    <name evidence="12" type="ORF">HYFRA_00012291</name>
</gene>
<keyword evidence="7 9" id="KW-0472">Membrane</keyword>
<protein>
    <recommendedName>
        <fullName evidence="14">ABC a-pheromone efflux pump AtrD</fullName>
    </recommendedName>
</protein>
<dbReference type="InterPro" id="IPR039421">
    <property type="entry name" value="Type_1_exporter"/>
</dbReference>
<dbReference type="SUPFAM" id="SSF52540">
    <property type="entry name" value="P-loop containing nucleoside triphosphate hydrolases"/>
    <property type="match status" value="2"/>
</dbReference>
<dbReference type="Proteomes" id="UP000696280">
    <property type="component" value="Unassembled WGS sequence"/>
</dbReference>
<evidence type="ECO:0000256" key="8">
    <source>
        <dbReference type="SAM" id="MobiDB-lite"/>
    </source>
</evidence>
<dbReference type="PANTHER" id="PTHR43394:SF15">
    <property type="entry name" value="ALPHA-FACTOR-TRANSPORTING ATPASE"/>
    <property type="match status" value="1"/>
</dbReference>
<evidence type="ECO:0000313" key="12">
    <source>
        <dbReference type="EMBL" id="CAG8956747.1"/>
    </source>
</evidence>
<sequence length="1434" mass="157241">MARLTKGRPSSSHDHAQQHDRPVAITIDEKDTGRKSMESSRSQVVIRPTWGSLFAFTQPKHGSSLVIAIFTSITAGLPQPVAAIIYGRVFSCITQFASGKSSAAELISKVSYWSIALAIAGGGAWLVQGASLASWMVFGELQAKSAREGVADALLEKDVEWYDLREDGIGSMLIRIQTQIRELQMAVSQPLGFLFTETAGTLFALAVAFLYSWKLTLVILASIIIAGFILTWLSRGLAPAIEAQKAELAKASKYSNNAINAINVVKAFNGREHEVWQYYSTIKHVASKYLAQARANAVQFGFTKFLVIALFVEGYWYGLVLVRQGLEPGHVLTTFYACLYGMQAIEIILPQWIVLTKGMSAGMTLKIMIDEVKAGPNERKSGSFAPGSCAGDIEIKDVTFAYPSNITQPVLVKTNFVFPAGQTTFVIGKSGSGKSTIGNLLLKFYEPTDGKILIDGMSISDLNTQWVRENVYLAQQDSHLFNETILQNITFGRRENATKEDILIAAKTADLSHTMALLPEGFQTVVGSMGVSLSGGQQQRIALARARLRDSPILILDESTSALDQTSREKVMKNLREWRKGKTTIIITHDIAQIDDKDYVYVVERGSVVQEGLRKKLAADIAGKFYSYVPQNAVHTPASAVNFGHDYFDRPVNEEPRRASEPLSPTVESFEASIREENKHKNRISALLGMSEAKSQSLLQGSNFQKKSNRYSWGMGVTQVNNLRADELWQSSSRPVSSVFTSNILEPVQEPFTPVEGAMDVHVPEAPRSQTPPSPSPTRKEMQDLEQLVASLPTHRKSSSSETHFLKRRYSSVAKAAMIPPTPSVHNIPDVKDETQHGDFIRLKDIKASRSLNDEPLQKPLKAILATVWTTLAWRDKTILVFGFVMAFALAAATPAFAFLFGQLLATYYTTVNQEYLAMKWSLTLLGIACVNGFSAFSTHYALEHAGEAWVNSLRVEALKRILSQPKSWFEKPENNAGKLNECLDRNAEEMRNIVGRFAGPVFTAVWLIVISIIWAFIISWKLTLLFLACGPPMLVATRVFDFVSSKWEGKSEVAAQKTSAVFTETFSKIRVVRSLGLESWFLGKQKKATEVAYKTGVLRAVYSGLFYGVTDTVSLCSAALIFYYSAILITKGGSVASIFQVVNLLLFGIWGATGMVSIVPQLNSSRTTATQMLRLANLPLTSHETLGSKKITNIFPIECRNLNFTYPSNVSKRKALNHLNLTISSGTCTALVGPSGSGKSTLTSLLLSLYPPDPSSNSHAPLSFGGHPLTTLHIPTLRSQISIVPQQALLFPTTILSNILYGLPESFPTAHATAAAQAALDAGIHTFILSLPSGYQTLIGDGGQTLSGGQAQRICIARALVRRPRLLILDEATSALDAITAEGIKRTVRRAMERERGMSVLVVSHSVEMMRVAERIVYLEDGCVREVGAWGEL</sequence>
<dbReference type="InterPro" id="IPR003439">
    <property type="entry name" value="ABC_transporter-like_ATP-bd"/>
</dbReference>
<evidence type="ECO:0000256" key="5">
    <source>
        <dbReference type="ARBA" id="ARBA00022840"/>
    </source>
</evidence>
<feature type="domain" description="ABC transmembrane type-1" evidence="11">
    <location>
        <begin position="66"/>
        <end position="357"/>
    </location>
</feature>
<dbReference type="EMBL" id="CAJVRL010000072">
    <property type="protein sequence ID" value="CAG8956747.1"/>
    <property type="molecule type" value="Genomic_DNA"/>
</dbReference>
<keyword evidence="5" id="KW-0067">ATP-binding</keyword>
<evidence type="ECO:0000313" key="13">
    <source>
        <dbReference type="Proteomes" id="UP000696280"/>
    </source>
</evidence>
<feature type="domain" description="ABC transporter" evidence="10">
    <location>
        <begin position="393"/>
        <end position="630"/>
    </location>
</feature>
<proteinExistence type="predicted"/>
<reference evidence="12" key="1">
    <citation type="submission" date="2021-07" db="EMBL/GenBank/DDBJ databases">
        <authorList>
            <person name="Durling M."/>
        </authorList>
    </citation>
    <scope>NUCLEOTIDE SEQUENCE</scope>
</reference>
<feature type="compositionally biased region" description="Basic and acidic residues" evidence="8">
    <location>
        <begin position="11"/>
        <end position="38"/>
    </location>
</feature>
<dbReference type="GO" id="GO:0005743">
    <property type="term" value="C:mitochondrial inner membrane"/>
    <property type="evidence" value="ECO:0007669"/>
    <property type="project" value="TreeGrafter"/>
</dbReference>
<dbReference type="PROSITE" id="PS00211">
    <property type="entry name" value="ABC_TRANSPORTER_1"/>
    <property type="match status" value="1"/>
</dbReference>
<dbReference type="PROSITE" id="PS50893">
    <property type="entry name" value="ABC_TRANSPORTER_2"/>
    <property type="match status" value="2"/>
</dbReference>
<dbReference type="InterPro" id="IPR003593">
    <property type="entry name" value="AAA+_ATPase"/>
</dbReference>
<dbReference type="PANTHER" id="PTHR43394">
    <property type="entry name" value="ATP-DEPENDENT PERMEASE MDL1, MITOCHONDRIAL"/>
    <property type="match status" value="1"/>
</dbReference>
<dbReference type="SUPFAM" id="SSF90123">
    <property type="entry name" value="ABC transporter transmembrane region"/>
    <property type="match status" value="2"/>
</dbReference>
<feature type="transmembrane region" description="Helical" evidence="9">
    <location>
        <begin position="879"/>
        <end position="901"/>
    </location>
</feature>
<feature type="transmembrane region" description="Helical" evidence="9">
    <location>
        <begin position="297"/>
        <end position="317"/>
    </location>
</feature>
<dbReference type="InterPro" id="IPR036640">
    <property type="entry name" value="ABC1_TM_sf"/>
</dbReference>
<feature type="transmembrane region" description="Helical" evidence="9">
    <location>
        <begin position="1105"/>
        <end position="1127"/>
    </location>
</feature>
<evidence type="ECO:0000259" key="11">
    <source>
        <dbReference type="PROSITE" id="PS50929"/>
    </source>
</evidence>
<dbReference type="Pfam" id="PF00664">
    <property type="entry name" value="ABC_membrane"/>
    <property type="match status" value="2"/>
</dbReference>
<evidence type="ECO:0000256" key="2">
    <source>
        <dbReference type="ARBA" id="ARBA00022448"/>
    </source>
</evidence>
<keyword evidence="13" id="KW-1185">Reference proteome</keyword>
<evidence type="ECO:0000256" key="9">
    <source>
        <dbReference type="SAM" id="Phobius"/>
    </source>
</evidence>
<evidence type="ECO:0000259" key="10">
    <source>
        <dbReference type="PROSITE" id="PS50893"/>
    </source>
</evidence>
<dbReference type="GO" id="GO:0005524">
    <property type="term" value="F:ATP binding"/>
    <property type="evidence" value="ECO:0007669"/>
    <property type="project" value="UniProtKB-KW"/>
</dbReference>
<comment type="subcellular location">
    <subcellularLocation>
        <location evidence="1">Membrane</location>
        <topology evidence="1">Multi-pass membrane protein</topology>
    </subcellularLocation>
</comment>
<feature type="transmembrane region" description="Helical" evidence="9">
    <location>
        <begin position="1139"/>
        <end position="1160"/>
    </location>
</feature>
<dbReference type="CDD" id="cd18578">
    <property type="entry name" value="ABC_6TM_Pgp_ABCB1_D2_like"/>
    <property type="match status" value="1"/>
</dbReference>
<keyword evidence="2" id="KW-0813">Transport</keyword>
<keyword evidence="4" id="KW-0547">Nucleotide-binding</keyword>
<evidence type="ECO:0000256" key="6">
    <source>
        <dbReference type="ARBA" id="ARBA00022989"/>
    </source>
</evidence>
<evidence type="ECO:0000256" key="4">
    <source>
        <dbReference type="ARBA" id="ARBA00022741"/>
    </source>
</evidence>
<feature type="transmembrane region" description="Helical" evidence="9">
    <location>
        <begin position="329"/>
        <end position="349"/>
    </location>
</feature>
<feature type="transmembrane region" description="Helical" evidence="9">
    <location>
        <begin position="921"/>
        <end position="943"/>
    </location>
</feature>
<keyword evidence="3 9" id="KW-0812">Transmembrane</keyword>
<dbReference type="CDD" id="cd18577">
    <property type="entry name" value="ABC_6TM_Pgp_ABCB1_D1_like"/>
    <property type="match status" value="1"/>
</dbReference>
<dbReference type="GO" id="GO:0015421">
    <property type="term" value="F:ABC-type oligopeptide transporter activity"/>
    <property type="evidence" value="ECO:0007669"/>
    <property type="project" value="TreeGrafter"/>
</dbReference>
<dbReference type="SMART" id="SM00382">
    <property type="entry name" value="AAA"/>
    <property type="match status" value="2"/>
</dbReference>
<evidence type="ECO:0000256" key="3">
    <source>
        <dbReference type="ARBA" id="ARBA00022692"/>
    </source>
</evidence>
<dbReference type="InterPro" id="IPR027417">
    <property type="entry name" value="P-loop_NTPase"/>
</dbReference>
<feature type="transmembrane region" description="Helical" evidence="9">
    <location>
        <begin position="65"/>
        <end position="90"/>
    </location>
</feature>
<evidence type="ECO:0008006" key="14">
    <source>
        <dbReference type="Google" id="ProtNLM"/>
    </source>
</evidence>
<dbReference type="FunFam" id="3.40.50.300:FF:001471">
    <property type="entry name" value="P-loop containing nucleoside triphosphate hydrolase protein"/>
    <property type="match status" value="1"/>
</dbReference>
<feature type="transmembrane region" description="Helical" evidence="9">
    <location>
        <begin position="998"/>
        <end position="1018"/>
    </location>
</feature>
<feature type="non-terminal residue" evidence="12">
    <location>
        <position position="1434"/>
    </location>
</feature>
<dbReference type="GO" id="GO:0016887">
    <property type="term" value="F:ATP hydrolysis activity"/>
    <property type="evidence" value="ECO:0007669"/>
    <property type="project" value="InterPro"/>
</dbReference>
<feature type="transmembrane region" description="Helical" evidence="9">
    <location>
        <begin position="110"/>
        <end position="138"/>
    </location>
</feature>